<comment type="caution">
    <text evidence="1">The sequence shown here is derived from an EMBL/GenBank/DDBJ whole genome shotgun (WGS) entry which is preliminary data.</text>
</comment>
<name>A0A5D3YFM3_9PROT</name>
<organism evidence="1 2">
    <name type="scientific">Nitrosomonas communis</name>
    <dbReference type="NCBI Taxonomy" id="44574"/>
    <lineage>
        <taxon>Bacteria</taxon>
        <taxon>Pseudomonadati</taxon>
        <taxon>Pseudomonadota</taxon>
        <taxon>Betaproteobacteria</taxon>
        <taxon>Nitrosomonadales</taxon>
        <taxon>Nitrosomonadaceae</taxon>
        <taxon>Nitrosomonas</taxon>
    </lineage>
</organism>
<evidence type="ECO:0000313" key="2">
    <source>
        <dbReference type="Proteomes" id="UP000324176"/>
    </source>
</evidence>
<dbReference type="AlphaFoldDB" id="A0A5D3YFM3"/>
<protein>
    <submittedName>
        <fullName evidence="1">Uncharacterized protein</fullName>
    </submittedName>
</protein>
<proteinExistence type="predicted"/>
<sequence length="50" mass="5705">MKLQARPLSTLMKVALPMMHHALMAMHLLVRDVMARMTGMRQVVSTRSAR</sequence>
<evidence type="ECO:0000313" key="1">
    <source>
        <dbReference type="EMBL" id="TYP89279.1"/>
    </source>
</evidence>
<dbReference type="EMBL" id="VNHT01000018">
    <property type="protein sequence ID" value="TYP89279.1"/>
    <property type="molecule type" value="Genomic_DNA"/>
</dbReference>
<gene>
    <name evidence="1" type="ORF">BCL69_101854</name>
</gene>
<dbReference type="Proteomes" id="UP000324176">
    <property type="component" value="Unassembled WGS sequence"/>
</dbReference>
<reference evidence="1 2" key="1">
    <citation type="submission" date="2019-07" db="EMBL/GenBank/DDBJ databases">
        <title>Active sludge and wastewater microbial communities from Klosterneuburg, Austria.</title>
        <authorList>
            <person name="Wagner M."/>
        </authorList>
    </citation>
    <scope>NUCLEOTIDE SEQUENCE [LARGE SCALE GENOMIC DNA]</scope>
    <source>
        <strain evidence="1 2">Nm2</strain>
    </source>
</reference>
<accession>A0A5D3YFM3</accession>